<dbReference type="NCBIfam" id="TIGR03417">
    <property type="entry name" value="chol_sulfatase"/>
    <property type="match status" value="1"/>
</dbReference>
<keyword evidence="3" id="KW-0479">Metal-binding</keyword>
<evidence type="ECO:0000313" key="7">
    <source>
        <dbReference type="EMBL" id="OWA50751.1"/>
    </source>
</evidence>
<dbReference type="GO" id="GO:0046872">
    <property type="term" value="F:metal ion binding"/>
    <property type="evidence" value="ECO:0007669"/>
    <property type="project" value="UniProtKB-KW"/>
</dbReference>
<organism evidence="7 8">
    <name type="scientific">Hypsibius exemplaris</name>
    <name type="common">Freshwater tardigrade</name>
    <dbReference type="NCBI Taxonomy" id="2072580"/>
    <lineage>
        <taxon>Eukaryota</taxon>
        <taxon>Metazoa</taxon>
        <taxon>Ecdysozoa</taxon>
        <taxon>Tardigrada</taxon>
        <taxon>Eutardigrada</taxon>
        <taxon>Parachela</taxon>
        <taxon>Hypsibioidea</taxon>
        <taxon>Hypsibiidae</taxon>
        <taxon>Hypsibius</taxon>
    </lineage>
</organism>
<dbReference type="OrthoDB" id="96314at2759"/>
<dbReference type="InterPro" id="IPR000917">
    <property type="entry name" value="Sulfatase_N"/>
</dbReference>
<dbReference type="Proteomes" id="UP000192578">
    <property type="component" value="Unassembled WGS sequence"/>
</dbReference>
<comment type="cofactor">
    <cofactor evidence="1">
        <name>Ca(2+)</name>
        <dbReference type="ChEBI" id="CHEBI:29108"/>
    </cofactor>
</comment>
<dbReference type="PROSITE" id="PS00523">
    <property type="entry name" value="SULFATASE_1"/>
    <property type="match status" value="1"/>
</dbReference>
<dbReference type="InterPro" id="IPR024607">
    <property type="entry name" value="Sulfatase_CS"/>
</dbReference>
<feature type="domain" description="Choline sulfatase enzyme C-terminal" evidence="6">
    <location>
        <begin position="456"/>
        <end position="510"/>
    </location>
</feature>
<dbReference type="InterPro" id="IPR017850">
    <property type="entry name" value="Alkaline_phosphatase_core_sf"/>
</dbReference>
<name>A0A9X6RKJ2_HYPEX</name>
<evidence type="ECO:0000256" key="1">
    <source>
        <dbReference type="ARBA" id="ARBA00001913"/>
    </source>
</evidence>
<dbReference type="CDD" id="cd16032">
    <property type="entry name" value="choline-sulfatase"/>
    <property type="match status" value="1"/>
</dbReference>
<evidence type="ECO:0000256" key="4">
    <source>
        <dbReference type="ARBA" id="ARBA00022801"/>
    </source>
</evidence>
<keyword evidence="8" id="KW-1185">Reference proteome</keyword>
<sequence length="515" mass="58016">MASPKKPNILYIMADQMAAPLLRMYDPKSPIKTPNLDKLAERGVVFESAYCNSPLCAPSRFCMVTGQLPSKIEGFDNASNLAADVPTYAHYLRKEGYHTALSGKMHFVGPDQLHGFEQRLTSDIYPGDYGWTVNWDEPEIRPDWYHNMSSVLDAGPVVRTNQLDYDDEVIYKATQYLFDHVRHRAGQPFALTVSMTHPHDPYAMTKDFWDLYEDVEIPMPRTPAIPHDQQDPHSVRVLKVIDLHGKAMPEERIRAARRAYFAACTYVDAQIGKLLKTLEDCGAADETIVVFSGDHGDMLGERGLWYKMVWYEMAARVPLLVYSPKRYDPKRVKENVSTMDLMPTFAAMAGAPLQPGLPLDGLSLMPYIEGTNGPKPDTVIGEYMAEGTLSPLVMIRRGQWKFVYSPIDPPQLFDLVADPTESKNLAVGGTTGKLAEVLAAFLQEAAARWDFEAIREDVLRNQRRRRLVYSALGKGAPTVWDYAPPVDPSAIYVRNMSKGPLDDVEWISRWPRVAK</sequence>
<reference evidence="8" key="1">
    <citation type="submission" date="2017-01" db="EMBL/GenBank/DDBJ databases">
        <title>Comparative genomics of anhydrobiosis in the tardigrade Hypsibius dujardini.</title>
        <authorList>
            <person name="Yoshida Y."/>
            <person name="Koutsovoulos G."/>
            <person name="Laetsch D."/>
            <person name="Stevens L."/>
            <person name="Kumar S."/>
            <person name="Horikawa D."/>
            <person name="Ishino K."/>
            <person name="Komine S."/>
            <person name="Tomita M."/>
            <person name="Blaxter M."/>
            <person name="Arakawa K."/>
        </authorList>
    </citation>
    <scope>NUCLEOTIDE SEQUENCE [LARGE SCALE GENOMIC DNA]</scope>
    <source>
        <strain evidence="8">Z151</strain>
    </source>
</reference>
<keyword evidence="4" id="KW-0378">Hydrolase</keyword>
<feature type="domain" description="Sulfatase N-terminal" evidence="5">
    <location>
        <begin position="7"/>
        <end position="350"/>
    </location>
</feature>
<comment type="similarity">
    <text evidence="2">Belongs to the sulfatase family.</text>
</comment>
<dbReference type="Pfam" id="PF00884">
    <property type="entry name" value="Sulfatase"/>
    <property type="match status" value="1"/>
</dbReference>
<dbReference type="AlphaFoldDB" id="A0A9X6RKJ2"/>
<evidence type="ECO:0000256" key="2">
    <source>
        <dbReference type="ARBA" id="ARBA00008779"/>
    </source>
</evidence>
<dbReference type="GO" id="GO:0008484">
    <property type="term" value="F:sulfuric ester hydrolase activity"/>
    <property type="evidence" value="ECO:0007669"/>
    <property type="project" value="TreeGrafter"/>
</dbReference>
<dbReference type="Pfam" id="PF12411">
    <property type="entry name" value="Choline_sulf_C"/>
    <property type="match status" value="1"/>
</dbReference>
<protein>
    <submittedName>
        <fullName evidence="7">Choline-sulfatase</fullName>
    </submittedName>
</protein>
<dbReference type="SUPFAM" id="SSF53649">
    <property type="entry name" value="Alkaline phosphatase-like"/>
    <property type="match status" value="1"/>
</dbReference>
<dbReference type="Gene3D" id="3.40.720.10">
    <property type="entry name" value="Alkaline Phosphatase, subunit A"/>
    <property type="match status" value="1"/>
</dbReference>
<gene>
    <name evidence="7" type="ORF">BV898_15257</name>
</gene>
<dbReference type="PANTHER" id="PTHR45953">
    <property type="entry name" value="IDURONATE 2-SULFATASE"/>
    <property type="match status" value="1"/>
</dbReference>
<evidence type="ECO:0000256" key="3">
    <source>
        <dbReference type="ARBA" id="ARBA00022723"/>
    </source>
</evidence>
<dbReference type="InterPro" id="IPR025863">
    <property type="entry name" value="Choline_sulf_C_dom"/>
</dbReference>
<dbReference type="EMBL" id="MTYJ01000201">
    <property type="protein sequence ID" value="OWA50751.1"/>
    <property type="molecule type" value="Genomic_DNA"/>
</dbReference>
<dbReference type="GO" id="GO:0005737">
    <property type="term" value="C:cytoplasm"/>
    <property type="evidence" value="ECO:0007669"/>
    <property type="project" value="TreeGrafter"/>
</dbReference>
<evidence type="ECO:0000259" key="6">
    <source>
        <dbReference type="Pfam" id="PF12411"/>
    </source>
</evidence>
<comment type="caution">
    <text evidence="7">The sequence shown here is derived from an EMBL/GenBank/DDBJ whole genome shotgun (WGS) entry which is preliminary data.</text>
</comment>
<evidence type="ECO:0000259" key="5">
    <source>
        <dbReference type="Pfam" id="PF00884"/>
    </source>
</evidence>
<dbReference type="PANTHER" id="PTHR45953:SF1">
    <property type="entry name" value="IDURONATE 2-SULFATASE"/>
    <property type="match status" value="1"/>
</dbReference>
<dbReference type="PROSITE" id="PS00149">
    <property type="entry name" value="SULFATASE_2"/>
    <property type="match status" value="1"/>
</dbReference>
<dbReference type="FunFam" id="3.40.720.10:FF:000032">
    <property type="entry name" value="Choline sulfatase"/>
    <property type="match status" value="1"/>
</dbReference>
<accession>A0A9X6RKJ2</accession>
<evidence type="ECO:0000313" key="8">
    <source>
        <dbReference type="Proteomes" id="UP000192578"/>
    </source>
</evidence>
<proteinExistence type="inferred from homology"/>
<dbReference type="InterPro" id="IPR017785">
    <property type="entry name" value="Choline-sulfatase"/>
</dbReference>